<keyword evidence="2" id="KW-1185">Reference proteome</keyword>
<evidence type="ECO:0000313" key="2">
    <source>
        <dbReference type="Proteomes" id="UP001497680"/>
    </source>
</evidence>
<gene>
    <name evidence="1" type="ORF">F4821DRAFT_158556</name>
</gene>
<sequence>MAASSETKKRSHVFFDITIGNKPEGRITFELYDDVVPKTAENFRALCTGEKGIGKNGKPLHYKGSGFHRVIKQFMIQGGDFTAGNGTGGESIYGDKFEDENFELKHERPFLLSMANAGPGTNGSQFFVTTVATPHLDGKHVVFGEVKSGKSVVRKIENMKTQEDKPGKDVVIADCGELSGPIGGTGEAKTADAYGDEYEDFPEDDTTEQPITAARVLKVAGDCKDFGNKAFKAGDVLGGLEKYQKGLRYLNEEPDFTDDGEEAEIRPKLDALRFTLNCNSALLNLKIESWEEAERSAAAALAVGGSLSDAEKAKALYRRGVALVKLRDEDAAIAALEEAKKLVPGDAAITKELDAVKKQASARLAKEKAAYKKFFA</sequence>
<evidence type="ECO:0000313" key="1">
    <source>
        <dbReference type="EMBL" id="KAI6092166.1"/>
    </source>
</evidence>
<name>A0ACC0DIE8_9PEZI</name>
<protein>
    <submittedName>
        <fullName evidence="1">Cyclophilin-like domain-containing protein</fullName>
    </submittedName>
</protein>
<proteinExistence type="predicted"/>
<organism evidence="1 2">
    <name type="scientific">Hypoxylon rubiginosum</name>
    <dbReference type="NCBI Taxonomy" id="110542"/>
    <lineage>
        <taxon>Eukaryota</taxon>
        <taxon>Fungi</taxon>
        <taxon>Dikarya</taxon>
        <taxon>Ascomycota</taxon>
        <taxon>Pezizomycotina</taxon>
        <taxon>Sordariomycetes</taxon>
        <taxon>Xylariomycetidae</taxon>
        <taxon>Xylariales</taxon>
        <taxon>Hypoxylaceae</taxon>
        <taxon>Hypoxylon</taxon>
    </lineage>
</organism>
<reference evidence="1 2" key="1">
    <citation type="journal article" date="2022" name="New Phytol.">
        <title>Ecological generalism drives hyperdiversity of secondary metabolite gene clusters in xylarialean endophytes.</title>
        <authorList>
            <person name="Franco M.E.E."/>
            <person name="Wisecaver J.H."/>
            <person name="Arnold A.E."/>
            <person name="Ju Y.M."/>
            <person name="Slot J.C."/>
            <person name="Ahrendt S."/>
            <person name="Moore L.P."/>
            <person name="Eastman K.E."/>
            <person name="Scott K."/>
            <person name="Konkel Z."/>
            <person name="Mondo S.J."/>
            <person name="Kuo A."/>
            <person name="Hayes R.D."/>
            <person name="Haridas S."/>
            <person name="Andreopoulos B."/>
            <person name="Riley R."/>
            <person name="LaButti K."/>
            <person name="Pangilinan J."/>
            <person name="Lipzen A."/>
            <person name="Amirebrahimi M."/>
            <person name="Yan J."/>
            <person name="Adam C."/>
            <person name="Keymanesh K."/>
            <person name="Ng V."/>
            <person name="Louie K."/>
            <person name="Northen T."/>
            <person name="Drula E."/>
            <person name="Henrissat B."/>
            <person name="Hsieh H.M."/>
            <person name="Youens-Clark K."/>
            <person name="Lutzoni F."/>
            <person name="Miadlikowska J."/>
            <person name="Eastwood D.C."/>
            <person name="Hamelin R.C."/>
            <person name="Grigoriev I.V."/>
            <person name="U'Ren J.M."/>
        </authorList>
    </citation>
    <scope>NUCLEOTIDE SEQUENCE [LARGE SCALE GENOMIC DNA]</scope>
    <source>
        <strain evidence="1 2">ER1909</strain>
    </source>
</reference>
<accession>A0ACC0DIE8</accession>
<dbReference type="Proteomes" id="UP001497680">
    <property type="component" value="Unassembled WGS sequence"/>
</dbReference>
<dbReference type="EMBL" id="MU394284">
    <property type="protein sequence ID" value="KAI6092166.1"/>
    <property type="molecule type" value="Genomic_DNA"/>
</dbReference>
<comment type="caution">
    <text evidence="1">The sequence shown here is derived from an EMBL/GenBank/DDBJ whole genome shotgun (WGS) entry which is preliminary data.</text>
</comment>